<dbReference type="AlphaFoldDB" id="A0A4S8QPX7"/>
<comment type="caution">
    <text evidence="2">The sequence shown here is derived from an EMBL/GenBank/DDBJ whole genome shotgun (WGS) entry which is preliminary data.</text>
</comment>
<gene>
    <name evidence="2" type="ORF">BGAL_0362g00100</name>
</gene>
<evidence type="ECO:0000313" key="2">
    <source>
        <dbReference type="EMBL" id="THV46760.1"/>
    </source>
</evidence>
<dbReference type="Proteomes" id="UP000308671">
    <property type="component" value="Unassembled WGS sequence"/>
</dbReference>
<dbReference type="OrthoDB" id="3535323at2759"/>
<evidence type="ECO:0000313" key="3">
    <source>
        <dbReference type="Proteomes" id="UP000308671"/>
    </source>
</evidence>
<feature type="domain" description="C2H2-type" evidence="1">
    <location>
        <begin position="273"/>
        <end position="302"/>
    </location>
</feature>
<feature type="domain" description="C2H2-type" evidence="1">
    <location>
        <begin position="242"/>
        <end position="270"/>
    </location>
</feature>
<accession>A0A4S8QPX7</accession>
<feature type="domain" description="C2H2-type" evidence="1">
    <location>
        <begin position="212"/>
        <end position="235"/>
    </location>
</feature>
<proteinExistence type="predicted"/>
<name>A0A4S8QPX7_9HELO</name>
<evidence type="ECO:0000259" key="1">
    <source>
        <dbReference type="SMART" id="SM00355"/>
    </source>
</evidence>
<dbReference type="SMART" id="SM00355">
    <property type="entry name" value="ZnF_C2H2"/>
    <property type="match status" value="3"/>
</dbReference>
<dbReference type="InterPro" id="IPR013087">
    <property type="entry name" value="Znf_C2H2_type"/>
</dbReference>
<organism evidence="2 3">
    <name type="scientific">Botrytis galanthina</name>
    <dbReference type="NCBI Taxonomy" id="278940"/>
    <lineage>
        <taxon>Eukaryota</taxon>
        <taxon>Fungi</taxon>
        <taxon>Dikarya</taxon>
        <taxon>Ascomycota</taxon>
        <taxon>Pezizomycotina</taxon>
        <taxon>Leotiomycetes</taxon>
        <taxon>Helotiales</taxon>
        <taxon>Sclerotiniaceae</taxon>
        <taxon>Botrytis</taxon>
    </lineage>
</organism>
<sequence length="304" mass="34896">MSNHDNLFTIPTWEEQYIYNPALDQEPESPVAYAPSLPPRFQHQDPVITQDYTNFAPASITETAIQPTVQVYQPYAYSYTDGPMQHGSQTQQFDSGFPNFDRPNMSVGIEPQEASPLANLYQQQVDYTPTYTTTHAPFGEIPFEQPAASLTPNCQTTTHINAWYDTDASSDVWSPGVCPHASCLAKPLNKQKNYREHSDWRSHWSRVHEKQHQCLFDGSMFGTANELKRHNEAKHQTGDKRHSCQIVGCQARAKKFNRKDKFREHNDRWHGPYCCPVPDCNRGSSNGYKEERLLMDHMRSFHNA</sequence>
<protein>
    <recommendedName>
        <fullName evidence="1">C2H2-type domain-containing protein</fullName>
    </recommendedName>
</protein>
<reference evidence="2 3" key="1">
    <citation type="submission" date="2017-12" db="EMBL/GenBank/DDBJ databases">
        <title>Comparative genomics of Botrytis spp.</title>
        <authorList>
            <person name="Valero-Jimenez C.A."/>
            <person name="Tapia P."/>
            <person name="Veloso J."/>
            <person name="Silva-Moreno E."/>
            <person name="Staats M."/>
            <person name="Valdes J.H."/>
            <person name="Van Kan J.A.L."/>
        </authorList>
    </citation>
    <scope>NUCLEOTIDE SEQUENCE [LARGE SCALE GENOMIC DNA]</scope>
    <source>
        <strain evidence="2 3">MUCL435</strain>
    </source>
</reference>
<dbReference type="EMBL" id="PQXL01000362">
    <property type="protein sequence ID" value="THV46760.1"/>
    <property type="molecule type" value="Genomic_DNA"/>
</dbReference>
<keyword evidence="3" id="KW-1185">Reference proteome</keyword>